<gene>
    <name evidence="2" type="ORF">XYLVIOL_LOCUS7642</name>
</gene>
<evidence type="ECO:0000313" key="2">
    <source>
        <dbReference type="EMBL" id="CAL7946185.1"/>
    </source>
</evidence>
<reference evidence="2 3" key="1">
    <citation type="submission" date="2024-08" db="EMBL/GenBank/DDBJ databases">
        <authorList>
            <person name="Will J Nash"/>
            <person name="Angela Man"/>
            <person name="Seanna McTaggart"/>
            <person name="Kendall Baker"/>
            <person name="Tom Barker"/>
            <person name="Leah Catchpole"/>
            <person name="Alex Durrant"/>
            <person name="Karim Gharbi"/>
            <person name="Naomi Irish"/>
            <person name="Gemy Kaithakottil"/>
            <person name="Debby Ku"/>
            <person name="Aaliyah Providence"/>
            <person name="Felix Shaw"/>
            <person name="David Swarbreck"/>
            <person name="Chris Watkins"/>
            <person name="Ann M. McCartney"/>
            <person name="Giulio Formenti"/>
            <person name="Alice Mouton"/>
            <person name="Noel Vella"/>
            <person name="Bjorn M von Reumont"/>
            <person name="Adriana Vella"/>
            <person name="Wilfried Haerty"/>
        </authorList>
    </citation>
    <scope>NUCLEOTIDE SEQUENCE [LARGE SCALE GENOMIC DNA]</scope>
</reference>
<name>A0ABP1P476_XYLVO</name>
<proteinExistence type="predicted"/>
<feature type="compositionally biased region" description="Polar residues" evidence="1">
    <location>
        <begin position="1"/>
        <end position="11"/>
    </location>
</feature>
<organism evidence="2 3">
    <name type="scientific">Xylocopa violacea</name>
    <name type="common">Violet carpenter bee</name>
    <name type="synonym">Apis violacea</name>
    <dbReference type="NCBI Taxonomy" id="135666"/>
    <lineage>
        <taxon>Eukaryota</taxon>
        <taxon>Metazoa</taxon>
        <taxon>Ecdysozoa</taxon>
        <taxon>Arthropoda</taxon>
        <taxon>Hexapoda</taxon>
        <taxon>Insecta</taxon>
        <taxon>Pterygota</taxon>
        <taxon>Neoptera</taxon>
        <taxon>Endopterygota</taxon>
        <taxon>Hymenoptera</taxon>
        <taxon>Apocrita</taxon>
        <taxon>Aculeata</taxon>
        <taxon>Apoidea</taxon>
        <taxon>Anthophila</taxon>
        <taxon>Apidae</taxon>
        <taxon>Xylocopa</taxon>
        <taxon>Xylocopa</taxon>
    </lineage>
</organism>
<evidence type="ECO:0000256" key="1">
    <source>
        <dbReference type="SAM" id="MobiDB-lite"/>
    </source>
</evidence>
<accession>A0ABP1P476</accession>
<protein>
    <submittedName>
        <fullName evidence="2">Uncharacterized protein</fullName>
    </submittedName>
</protein>
<evidence type="ECO:0000313" key="3">
    <source>
        <dbReference type="Proteomes" id="UP001642520"/>
    </source>
</evidence>
<sequence length="249" mass="28202">MRKESANNSEANARGISKKGQSSGTNGTKRESGTLCNMNGYRTMPSGGPVYVHAPERAEQLPNTEEIASRFYTERCGKISGDFRMRFRSPFVRRGCSKHCTGYNREQDDSSFKLTVCTSKKKNKLAYRIKRSKRKLQQFSNQIKKRTKKGVKKIKRIYENIGAKRAMGFDCDLRKCPSTLLECSQSPCAKPNMIFSKFHKLKGKIMKDKEEEAYDTMCRSVTRAEATGHEYKVLKEQSVGTSVDQGTST</sequence>
<dbReference type="EMBL" id="CAXAJV020001294">
    <property type="protein sequence ID" value="CAL7946185.1"/>
    <property type="molecule type" value="Genomic_DNA"/>
</dbReference>
<comment type="caution">
    <text evidence="2">The sequence shown here is derived from an EMBL/GenBank/DDBJ whole genome shotgun (WGS) entry which is preliminary data.</text>
</comment>
<keyword evidence="3" id="KW-1185">Reference proteome</keyword>
<dbReference type="Proteomes" id="UP001642520">
    <property type="component" value="Unassembled WGS sequence"/>
</dbReference>
<feature type="region of interest" description="Disordered" evidence="1">
    <location>
        <begin position="1"/>
        <end position="36"/>
    </location>
</feature>